<proteinExistence type="predicted"/>
<keyword evidence="1" id="KW-0479">Metal-binding</keyword>
<dbReference type="InterPro" id="IPR000315">
    <property type="entry name" value="Znf_B-box"/>
</dbReference>
<keyword evidence="2" id="KW-0175">Coiled coil</keyword>
<feature type="region of interest" description="Disordered" evidence="3">
    <location>
        <begin position="211"/>
        <end position="234"/>
    </location>
</feature>
<feature type="region of interest" description="Disordered" evidence="3">
    <location>
        <begin position="151"/>
        <end position="179"/>
    </location>
</feature>
<feature type="domain" description="B box-type" evidence="4">
    <location>
        <begin position="75"/>
        <end position="120"/>
    </location>
</feature>
<evidence type="ECO:0000256" key="2">
    <source>
        <dbReference type="SAM" id="Coils"/>
    </source>
</evidence>
<gene>
    <name evidence="5" type="primary">AlNc14C5G745</name>
    <name evidence="5" type="ORF">ALNC14_008320</name>
</gene>
<dbReference type="GO" id="GO:0008270">
    <property type="term" value="F:zinc ion binding"/>
    <property type="evidence" value="ECO:0007669"/>
    <property type="project" value="UniProtKB-KW"/>
</dbReference>
<keyword evidence="1" id="KW-0862">Zinc</keyword>
<organism evidence="5">
    <name type="scientific">Albugo laibachii Nc14</name>
    <dbReference type="NCBI Taxonomy" id="890382"/>
    <lineage>
        <taxon>Eukaryota</taxon>
        <taxon>Sar</taxon>
        <taxon>Stramenopiles</taxon>
        <taxon>Oomycota</taxon>
        <taxon>Peronosporomycetes</taxon>
        <taxon>Albuginales</taxon>
        <taxon>Albuginaceae</taxon>
        <taxon>Albugo</taxon>
    </lineage>
</organism>
<sequence>MSICINGLDEIELPQELTRKSCAHCCTATANVECPECRKCYCSACVHSAHGVSAPDGTIKSEYSEGSHAHLDKIIRCNVCLQCRDKDVEFYCADCNMYQCEICCASYHLVNATDHSYFAVQGSRGSMLQYSKWSVELFEMARSSRRELIAGSIHDQDNLGETTPPEQSKIVEETQETSQISLGNVVMESENEVQNSPDDAQLAQMEKLAITNEAKNHPVEERTESNTSNTDIQMDDRWLEGIVDLTVEDNKTSAPRDLPERSVKQEAVTHNTQTSLQPQASATEGASGDVQVAEFDGLDSDDPIKIALLEEYNQLSDSMAKLSQQVRSINEQMKAYMLGSANMQQMLQCRRELENTHTEAAEISNKRNIVVAKLLVYSSRDPSKLEEMLSTVAVDSEHAQSTIHRKCITLESTVHEKRKLLRTHKTQMDETIRMKAKESYAEVARIAGDIQKLEEEIINLDKARLEELEQLLVYSKKVREAAMEMLMPVDES</sequence>
<evidence type="ECO:0000256" key="1">
    <source>
        <dbReference type="PROSITE-ProRule" id="PRU00024"/>
    </source>
</evidence>
<feature type="region of interest" description="Disordered" evidence="3">
    <location>
        <begin position="248"/>
        <end position="287"/>
    </location>
</feature>
<keyword evidence="1" id="KW-0863">Zinc-finger</keyword>
<feature type="compositionally biased region" description="Basic and acidic residues" evidence="3">
    <location>
        <begin position="214"/>
        <end position="224"/>
    </location>
</feature>
<name>F0W0W5_9STRA</name>
<feature type="coiled-coil region" evidence="2">
    <location>
        <begin position="436"/>
        <end position="470"/>
    </location>
</feature>
<dbReference type="AlphaFoldDB" id="F0W0W5"/>
<feature type="compositionally biased region" description="Polar residues" evidence="3">
    <location>
        <begin position="268"/>
        <end position="284"/>
    </location>
</feature>
<dbReference type="CDD" id="cd19757">
    <property type="entry name" value="Bbox1"/>
    <property type="match status" value="1"/>
</dbReference>
<reference evidence="5" key="1">
    <citation type="journal article" date="2011" name="PLoS Biol.">
        <title>Gene gain and loss during evolution of obligate parasitism in the white rust pathogen of Arabidopsis thaliana.</title>
        <authorList>
            <person name="Kemen E."/>
            <person name="Gardiner A."/>
            <person name="Schultz-Larsen T."/>
            <person name="Kemen A.C."/>
            <person name="Balmuth A.L."/>
            <person name="Robert-Seilaniantz A."/>
            <person name="Bailey K."/>
            <person name="Holub E."/>
            <person name="Studholme D.J."/>
            <person name="Maclean D."/>
            <person name="Jones J.D."/>
        </authorList>
    </citation>
    <scope>NUCLEOTIDE SEQUENCE</scope>
</reference>
<evidence type="ECO:0000313" key="5">
    <source>
        <dbReference type="EMBL" id="CCA14689.1"/>
    </source>
</evidence>
<dbReference type="HOGENOM" id="CLU_460439_0_0_1"/>
<dbReference type="EMBL" id="FR824050">
    <property type="protein sequence ID" value="CCA14689.1"/>
    <property type="molecule type" value="Genomic_DNA"/>
</dbReference>
<dbReference type="PROSITE" id="PS50119">
    <property type="entry name" value="ZF_BBOX"/>
    <property type="match status" value="1"/>
</dbReference>
<reference evidence="5" key="2">
    <citation type="submission" date="2011-02" db="EMBL/GenBank/DDBJ databases">
        <authorList>
            <person name="MacLean D."/>
        </authorList>
    </citation>
    <scope>NUCLEOTIDE SEQUENCE</scope>
</reference>
<feature type="coiled-coil region" evidence="2">
    <location>
        <begin position="305"/>
        <end position="332"/>
    </location>
</feature>
<protein>
    <submittedName>
        <fullName evidence="5">Uncharacterized protein AlNc14C5G745</fullName>
    </submittedName>
</protein>
<evidence type="ECO:0000256" key="3">
    <source>
        <dbReference type="SAM" id="MobiDB-lite"/>
    </source>
</evidence>
<accession>F0W0W5</accession>
<evidence type="ECO:0000259" key="4">
    <source>
        <dbReference type="PROSITE" id="PS50119"/>
    </source>
</evidence>